<keyword evidence="4" id="KW-1185">Reference proteome</keyword>
<gene>
    <name evidence="3" type="ORF">E1295_18485</name>
</gene>
<protein>
    <submittedName>
        <fullName evidence="3">Uncharacterized protein</fullName>
    </submittedName>
</protein>
<keyword evidence="2" id="KW-1133">Transmembrane helix</keyword>
<dbReference type="Proteomes" id="UP000295136">
    <property type="component" value="Unassembled WGS sequence"/>
</dbReference>
<evidence type="ECO:0000256" key="2">
    <source>
        <dbReference type="SAM" id="Phobius"/>
    </source>
</evidence>
<dbReference type="RefSeq" id="WP_132631567.1">
    <property type="nucleotide sequence ID" value="NZ_SMLD01000043.1"/>
</dbReference>
<comment type="caution">
    <text evidence="3">The sequence shown here is derived from an EMBL/GenBank/DDBJ whole genome shotgun (WGS) entry which is preliminary data.</text>
</comment>
<sequence length="79" mass="8699">MRYEIVLVIFAAPFLLGALRFCILFMGLRLTLRQARRVDGPRLYHDFVSAMKGEPGQMGGGSKSPSILERSASARRASG</sequence>
<keyword evidence="2" id="KW-0812">Transmembrane</keyword>
<accession>A0A4R5FJ63</accession>
<evidence type="ECO:0000313" key="3">
    <source>
        <dbReference type="EMBL" id="TDE51492.1"/>
    </source>
</evidence>
<name>A0A4R5FJ63_9ACTN</name>
<organism evidence="3 4">
    <name type="scientific">Nonomuraea mesophila</name>
    <dbReference type="NCBI Taxonomy" id="2530382"/>
    <lineage>
        <taxon>Bacteria</taxon>
        <taxon>Bacillati</taxon>
        <taxon>Actinomycetota</taxon>
        <taxon>Actinomycetes</taxon>
        <taxon>Streptosporangiales</taxon>
        <taxon>Streptosporangiaceae</taxon>
        <taxon>Nonomuraea</taxon>
    </lineage>
</organism>
<dbReference type="EMBL" id="SMLD01000043">
    <property type="protein sequence ID" value="TDE51492.1"/>
    <property type="molecule type" value="Genomic_DNA"/>
</dbReference>
<proteinExistence type="predicted"/>
<dbReference type="AlphaFoldDB" id="A0A4R5FJ63"/>
<feature type="region of interest" description="Disordered" evidence="1">
    <location>
        <begin position="52"/>
        <end position="79"/>
    </location>
</feature>
<keyword evidence="2" id="KW-0472">Membrane</keyword>
<feature type="transmembrane region" description="Helical" evidence="2">
    <location>
        <begin position="6"/>
        <end position="28"/>
    </location>
</feature>
<evidence type="ECO:0000313" key="4">
    <source>
        <dbReference type="Proteomes" id="UP000295136"/>
    </source>
</evidence>
<reference evidence="3 4" key="1">
    <citation type="submission" date="2019-03" db="EMBL/GenBank/DDBJ databases">
        <title>Draft genome sequences of novel Actinobacteria.</title>
        <authorList>
            <person name="Sahin N."/>
            <person name="Ay H."/>
            <person name="Saygin H."/>
        </authorList>
    </citation>
    <scope>NUCLEOTIDE SEQUENCE [LARGE SCALE GENOMIC DNA]</scope>
    <source>
        <strain evidence="3 4">6K102</strain>
    </source>
</reference>
<evidence type="ECO:0000256" key="1">
    <source>
        <dbReference type="SAM" id="MobiDB-lite"/>
    </source>
</evidence>